<dbReference type="GO" id="GO:0006310">
    <property type="term" value="P:DNA recombination"/>
    <property type="evidence" value="ECO:0007669"/>
    <property type="project" value="UniProtKB-KW"/>
</dbReference>
<dbReference type="InterPro" id="IPR013762">
    <property type="entry name" value="Integrase-like_cat_sf"/>
</dbReference>
<dbReference type="PANTHER" id="PTHR30349">
    <property type="entry name" value="PHAGE INTEGRASE-RELATED"/>
    <property type="match status" value="1"/>
</dbReference>
<dbReference type="Gene3D" id="1.10.150.130">
    <property type="match status" value="1"/>
</dbReference>
<evidence type="ECO:0000256" key="2">
    <source>
        <dbReference type="ARBA" id="ARBA00023125"/>
    </source>
</evidence>
<feature type="domain" description="Tyr recombinase" evidence="5">
    <location>
        <begin position="115"/>
        <end position="332"/>
    </location>
</feature>
<feature type="domain" description="Core-binding (CB)" evidence="6">
    <location>
        <begin position="8"/>
        <end position="91"/>
    </location>
</feature>
<dbReference type="InterPro" id="IPR044068">
    <property type="entry name" value="CB"/>
</dbReference>
<dbReference type="KEGG" id="hlc:CHINAEXTREME20320"/>
<dbReference type="InterPro" id="IPR050090">
    <property type="entry name" value="Tyrosine_recombinase_XerCD"/>
</dbReference>
<dbReference type="PROSITE" id="PS51898">
    <property type="entry name" value="TYR_RECOMBINASE"/>
    <property type="match status" value="1"/>
</dbReference>
<dbReference type="GO" id="GO:0003677">
    <property type="term" value="F:DNA binding"/>
    <property type="evidence" value="ECO:0007669"/>
    <property type="project" value="UniProtKB-UniRule"/>
</dbReference>
<dbReference type="SUPFAM" id="SSF56349">
    <property type="entry name" value="DNA breaking-rejoining enzymes"/>
    <property type="match status" value="1"/>
</dbReference>
<evidence type="ECO:0000256" key="4">
    <source>
        <dbReference type="PROSITE-ProRule" id="PRU01248"/>
    </source>
</evidence>
<evidence type="ECO:0000259" key="5">
    <source>
        <dbReference type="PROSITE" id="PS51898"/>
    </source>
</evidence>
<accession>A0A1P8LW18</accession>
<keyword evidence="2 4" id="KW-0238">DNA-binding</keyword>
<keyword evidence="1" id="KW-0229">DNA integration</keyword>
<dbReference type="CDD" id="cd00397">
    <property type="entry name" value="DNA_BRE_C"/>
    <property type="match status" value="1"/>
</dbReference>
<dbReference type="PROSITE" id="PS51900">
    <property type="entry name" value="CB"/>
    <property type="match status" value="1"/>
</dbReference>
<dbReference type="InterPro" id="IPR002104">
    <property type="entry name" value="Integrase_catalytic"/>
</dbReference>
<gene>
    <name evidence="7" type="ORF">CHINAEXTREME_20320</name>
</gene>
<name>A0A1P8LW18_NATLA</name>
<reference evidence="7 8" key="1">
    <citation type="journal article" date="2011" name="J. Bacteriol.">
        <title>Genome sequence of Halobiforma lacisalsi AJ5, an extremely halophilic archaeon which harbors a bop gene.</title>
        <authorList>
            <person name="Jiang X."/>
            <person name="Wang S."/>
            <person name="Cheng H."/>
            <person name="Huo Y."/>
            <person name="Zhang X."/>
            <person name="Zhu X."/>
            <person name="Han X."/>
            <person name="Ni P."/>
            <person name="Wu M."/>
        </authorList>
    </citation>
    <scope>NUCLEOTIDE SEQUENCE [LARGE SCALE GENOMIC DNA]</scope>
    <source>
        <strain evidence="7 8">AJ5</strain>
    </source>
</reference>
<evidence type="ECO:0000256" key="3">
    <source>
        <dbReference type="ARBA" id="ARBA00023172"/>
    </source>
</evidence>
<dbReference type="Pfam" id="PF02899">
    <property type="entry name" value="Phage_int_SAM_1"/>
    <property type="match status" value="1"/>
</dbReference>
<dbReference type="GO" id="GO:0015074">
    <property type="term" value="P:DNA integration"/>
    <property type="evidence" value="ECO:0007669"/>
    <property type="project" value="UniProtKB-KW"/>
</dbReference>
<dbReference type="InterPro" id="IPR010998">
    <property type="entry name" value="Integrase_recombinase_N"/>
</dbReference>
<dbReference type="EMBL" id="CP019285">
    <property type="protein sequence ID" value="APW99968.1"/>
    <property type="molecule type" value="Genomic_DNA"/>
</dbReference>
<evidence type="ECO:0000313" key="8">
    <source>
        <dbReference type="Proteomes" id="UP000186547"/>
    </source>
</evidence>
<dbReference type="Proteomes" id="UP000186547">
    <property type="component" value="Chromosome"/>
</dbReference>
<evidence type="ECO:0000313" key="7">
    <source>
        <dbReference type="EMBL" id="APW99968.1"/>
    </source>
</evidence>
<dbReference type="PANTHER" id="PTHR30349:SF41">
    <property type="entry name" value="INTEGRASE_RECOMBINASE PROTEIN MJ0367-RELATED"/>
    <property type="match status" value="1"/>
</dbReference>
<dbReference type="GeneID" id="30923522"/>
<dbReference type="InterPro" id="IPR011010">
    <property type="entry name" value="DNA_brk_join_enz"/>
</dbReference>
<dbReference type="RefSeq" id="WP_010546882.1">
    <property type="nucleotide sequence ID" value="NZ_CP019285.1"/>
</dbReference>
<evidence type="ECO:0000259" key="6">
    <source>
        <dbReference type="PROSITE" id="PS51900"/>
    </source>
</evidence>
<dbReference type="AlphaFoldDB" id="A0A1P8LW18"/>
<evidence type="ECO:0000256" key="1">
    <source>
        <dbReference type="ARBA" id="ARBA00022908"/>
    </source>
</evidence>
<dbReference type="Gene3D" id="1.10.443.10">
    <property type="entry name" value="Intergrase catalytic core"/>
    <property type="match status" value="1"/>
</dbReference>
<sequence length="336" mass="38932">MSDDLQPLSPEKGVERFLRHHKPSVRETSFRNAKHRLSVFLEWCDEREIENLNDLDGRMLADFVDWRRNDVAPITLQKQLSSVRQALRWWADIEAVTDGLAEKLHAPELPDGAQSKDVFLDPQRARAVLEYFDRHHYGSREHALIALLWRTGMRRSAARSIDVDDLEPDEHAVRVEHRPETGTTLKNGEDGNRWVYLGPEWFAVLTAYRDNPDRPKVTDEHGRRPLFTTQQGTRPTGDTLYKWVLRALHPCTYDECLHGETPDSCEARGRAARLAQCPSARSPHAIRRGAITHHLNQDTTPEVVSERMDVSLEVLYEHYDARTEREKMEVRRENLP</sequence>
<dbReference type="InterPro" id="IPR004107">
    <property type="entry name" value="Integrase_SAM-like_N"/>
</dbReference>
<keyword evidence="3" id="KW-0233">DNA recombination</keyword>
<protein>
    <submittedName>
        <fullName evidence="7">Integrase</fullName>
    </submittedName>
</protein>
<organism evidence="7 8">
    <name type="scientific">Natronobacterium lacisalsi AJ5</name>
    <dbReference type="NCBI Taxonomy" id="358396"/>
    <lineage>
        <taxon>Archaea</taxon>
        <taxon>Methanobacteriati</taxon>
        <taxon>Methanobacteriota</taxon>
        <taxon>Stenosarchaea group</taxon>
        <taxon>Halobacteria</taxon>
        <taxon>Halobacteriales</taxon>
        <taxon>Natrialbaceae</taxon>
        <taxon>Natronobacterium</taxon>
    </lineage>
</organism>
<proteinExistence type="predicted"/>